<dbReference type="OrthoDB" id="419537at2759"/>
<protein>
    <recommendedName>
        <fullName evidence="8">Phosphotransferase</fullName>
        <ecNumber evidence="8">2.7.1.-</ecNumber>
    </recommendedName>
</protein>
<dbReference type="GO" id="GO:0006096">
    <property type="term" value="P:glycolytic process"/>
    <property type="evidence" value="ECO:0007669"/>
    <property type="project" value="UniProtKB-UniPathway"/>
</dbReference>
<dbReference type="GO" id="GO:0006006">
    <property type="term" value="P:glucose metabolic process"/>
    <property type="evidence" value="ECO:0007669"/>
    <property type="project" value="TreeGrafter"/>
</dbReference>
<evidence type="ECO:0000259" key="10">
    <source>
        <dbReference type="Pfam" id="PF03727"/>
    </source>
</evidence>
<proteinExistence type="inferred from homology"/>
<evidence type="ECO:0000256" key="3">
    <source>
        <dbReference type="ARBA" id="ARBA00022679"/>
    </source>
</evidence>
<keyword evidence="4 8" id="KW-0547">Nucleotide-binding</keyword>
<dbReference type="GO" id="GO:0005739">
    <property type="term" value="C:mitochondrion"/>
    <property type="evidence" value="ECO:0007669"/>
    <property type="project" value="TreeGrafter"/>
</dbReference>
<comment type="caution">
    <text evidence="11">The sequence shown here is derived from an EMBL/GenBank/DDBJ whole genome shotgun (WGS) entry which is preliminary data.</text>
</comment>
<dbReference type="InterPro" id="IPR022672">
    <property type="entry name" value="Hexokinase_N"/>
</dbReference>
<dbReference type="AlphaFoldDB" id="A0A4C2E7I2"/>
<keyword evidence="3 8" id="KW-0808">Transferase</keyword>
<evidence type="ECO:0000256" key="6">
    <source>
        <dbReference type="ARBA" id="ARBA00022840"/>
    </source>
</evidence>
<dbReference type="GO" id="GO:0005829">
    <property type="term" value="C:cytosol"/>
    <property type="evidence" value="ECO:0007669"/>
    <property type="project" value="TreeGrafter"/>
</dbReference>
<dbReference type="FunFam" id="3.40.367.20:FF:000006">
    <property type="entry name" value="Phosphotransferase"/>
    <property type="match status" value="1"/>
</dbReference>
<dbReference type="InterPro" id="IPR022673">
    <property type="entry name" value="Hexokinase_C"/>
</dbReference>
<dbReference type="EC" id="2.7.1.-" evidence="8"/>
<accession>A0A4C2E7I2</accession>
<dbReference type="GO" id="GO:0001678">
    <property type="term" value="P:intracellular glucose homeostasis"/>
    <property type="evidence" value="ECO:0007669"/>
    <property type="project" value="InterPro"/>
</dbReference>
<dbReference type="GO" id="GO:0005536">
    <property type="term" value="F:D-glucose binding"/>
    <property type="evidence" value="ECO:0007669"/>
    <property type="project" value="InterPro"/>
</dbReference>
<dbReference type="GO" id="GO:0004340">
    <property type="term" value="F:glucokinase activity"/>
    <property type="evidence" value="ECO:0007669"/>
    <property type="project" value="TreeGrafter"/>
</dbReference>
<dbReference type="SUPFAM" id="SSF53067">
    <property type="entry name" value="Actin-like ATPase domain"/>
    <property type="match status" value="2"/>
</dbReference>
<dbReference type="PANTHER" id="PTHR19443">
    <property type="entry name" value="HEXOKINASE"/>
    <property type="match status" value="1"/>
</dbReference>
<evidence type="ECO:0000256" key="1">
    <source>
        <dbReference type="ARBA" id="ARBA00004888"/>
    </source>
</evidence>
<evidence type="ECO:0000313" key="12">
    <source>
        <dbReference type="Proteomes" id="UP000301737"/>
    </source>
</evidence>
<evidence type="ECO:0000259" key="9">
    <source>
        <dbReference type="Pfam" id="PF00349"/>
    </source>
</evidence>
<dbReference type="UniPathway" id="UPA00109">
    <property type="reaction ID" value="UER00180"/>
</dbReference>
<dbReference type="PROSITE" id="PS51748">
    <property type="entry name" value="HEXOKINASE_2"/>
    <property type="match status" value="1"/>
</dbReference>
<evidence type="ECO:0000256" key="5">
    <source>
        <dbReference type="ARBA" id="ARBA00022777"/>
    </source>
</evidence>
<dbReference type="Gene3D" id="3.40.367.20">
    <property type="match status" value="1"/>
</dbReference>
<dbReference type="Pfam" id="PF03727">
    <property type="entry name" value="Hexokinase_2"/>
    <property type="match status" value="1"/>
</dbReference>
<dbReference type="Gene3D" id="3.30.420.40">
    <property type="match status" value="1"/>
</dbReference>
<feature type="domain" description="Hexokinase C-terminal" evidence="10">
    <location>
        <begin position="243"/>
        <end position="496"/>
    </location>
</feature>
<dbReference type="PROSITE" id="PS00378">
    <property type="entry name" value="HEXOKINASE_1"/>
    <property type="match status" value="1"/>
</dbReference>
<evidence type="ECO:0000256" key="2">
    <source>
        <dbReference type="ARBA" id="ARBA00009225"/>
    </source>
</evidence>
<dbReference type="EMBL" id="BIMX01000015">
    <property type="protein sequence ID" value="GCF00125.1"/>
    <property type="molecule type" value="Genomic_DNA"/>
</dbReference>
<reference evidence="11 12" key="1">
    <citation type="submission" date="2019-01" db="EMBL/GenBank/DDBJ databases">
        <title>Draft Genome Sequencing of Zygosaccharomyces mellis Ca-7.</title>
        <authorList>
            <person name="Shiwa Y."/>
            <person name="Kanesaki Y."/>
            <person name="Ishige T."/>
            <person name="Mura K."/>
            <person name="Hori T."/>
            <person name="Tamura T."/>
        </authorList>
    </citation>
    <scope>NUCLEOTIDE SEQUENCE [LARGE SCALE GENOMIC DNA]</scope>
    <source>
        <strain evidence="11 12">Ca-7</strain>
    </source>
</reference>
<keyword evidence="12" id="KW-1185">Reference proteome</keyword>
<keyword evidence="6 8" id="KW-0067">ATP-binding</keyword>
<comment type="similarity">
    <text evidence="2 8">Belongs to the hexokinase family.</text>
</comment>
<dbReference type="Pfam" id="PF00349">
    <property type="entry name" value="Hexokinase_1"/>
    <property type="match status" value="1"/>
</dbReference>
<dbReference type="FunFam" id="3.30.420.40:FF:000034">
    <property type="entry name" value="Phosphotransferase"/>
    <property type="match status" value="1"/>
</dbReference>
<feature type="domain" description="Hexokinase N-terminal" evidence="9">
    <location>
        <begin position="18"/>
        <end position="225"/>
    </location>
</feature>
<dbReference type="InterPro" id="IPR001312">
    <property type="entry name" value="Hexokinase"/>
</dbReference>
<dbReference type="InterPro" id="IPR019807">
    <property type="entry name" value="Hexokinase_BS"/>
</dbReference>
<organism evidence="11 12">
    <name type="scientific">Zygosaccharomyces mellis</name>
    <dbReference type="NCBI Taxonomy" id="42258"/>
    <lineage>
        <taxon>Eukaryota</taxon>
        <taxon>Fungi</taxon>
        <taxon>Dikarya</taxon>
        <taxon>Ascomycota</taxon>
        <taxon>Saccharomycotina</taxon>
        <taxon>Saccharomycetes</taxon>
        <taxon>Saccharomycetales</taxon>
        <taxon>Saccharomycetaceae</taxon>
        <taxon>Zygosaccharomyces</taxon>
    </lineage>
</organism>
<evidence type="ECO:0000256" key="4">
    <source>
        <dbReference type="ARBA" id="ARBA00022741"/>
    </source>
</evidence>
<evidence type="ECO:0000256" key="7">
    <source>
        <dbReference type="ARBA" id="ARBA00023152"/>
    </source>
</evidence>
<evidence type="ECO:0000313" key="11">
    <source>
        <dbReference type="EMBL" id="GCF00125.1"/>
    </source>
</evidence>
<evidence type="ECO:0000256" key="8">
    <source>
        <dbReference type="RuleBase" id="RU362007"/>
    </source>
</evidence>
<dbReference type="GO" id="GO:0008865">
    <property type="term" value="F:fructokinase activity"/>
    <property type="evidence" value="ECO:0007669"/>
    <property type="project" value="TreeGrafter"/>
</dbReference>
<keyword evidence="5 8" id="KW-0418">Kinase</keyword>
<sequence>MTFEDVHARRDQALSKRVDEVCKEFTIDKSKLEELTYHFIDSMKIGLEPQGKGHATSKNMPMIPSFVTAKPNGTETGLFLAADLGGTNFRICSVELHGDHSFTMQQLKSSIPEELLEEEGVTSHELFSYLARRTAVFLKKHHDDLLKDGESTPLKLGFTFSFPVEQKGLDSGTLIRWTKGFNIQDTVGKDVVQLYQKELDDQGLSSVKVVALTNDTVGTFLSHCYNSGDSVSSLSGEISEPVIGCIFGTGTNGCYLEKIDNIKKLSEEVRDKLREEGKTHMIINTEWGSFDNELKVLPVTKYDIDIDQKYSPNPGYHLFEKRISGMFMGEILRNVLVQLHKERLLFCQYKTYEQLPHRLRTPFELNSEVLSHIEIDDSTDFRETELCLNQSLRLPTTPHERQEIQRIVRAISRRSAFLSAVPIAAILIKTGALHKRFHGEVEIGCDGSVVEYYPGFRSMLRDALALSPLGPEGERKVHIKIAKDGSGVGAALCALVA</sequence>
<keyword evidence="7 8" id="KW-0324">Glycolysis</keyword>
<comment type="pathway">
    <text evidence="1">Carbohydrate degradation; glycolysis; D-glyceraldehyde 3-phosphate and glycerone phosphate from D-glucose: step 1/4.</text>
</comment>
<dbReference type="GO" id="GO:0005524">
    <property type="term" value="F:ATP binding"/>
    <property type="evidence" value="ECO:0007669"/>
    <property type="project" value="UniProtKB-UniRule"/>
</dbReference>
<dbReference type="PANTHER" id="PTHR19443:SF30">
    <property type="entry name" value="GLUCOKINASE-1-RELATED"/>
    <property type="match status" value="1"/>
</dbReference>
<dbReference type="PRINTS" id="PR00475">
    <property type="entry name" value="HEXOKINASE"/>
</dbReference>
<dbReference type="InterPro" id="IPR043129">
    <property type="entry name" value="ATPase_NBD"/>
</dbReference>
<gene>
    <name evidence="11" type="primary">GLK1</name>
    <name evidence="11" type="ORF">ZYGM_003200</name>
</gene>
<name>A0A4C2E7I2_9SACH</name>
<dbReference type="CDD" id="cd24088">
    <property type="entry name" value="ASKHA_NBD_GLK1-2_fungi"/>
    <property type="match status" value="1"/>
</dbReference>
<dbReference type="Proteomes" id="UP000301737">
    <property type="component" value="Unassembled WGS sequence"/>
</dbReference>